<sequence>MSQNIERFKKDLSDLMLKGNLLAMSMESEIHTPEKMKKRLTSQLGKDDAEKIMQKLPSFNTAYEAWFSTGLRVVKQLIPDRLDHFKDIYEIPKNRKDITYATYRIQDYLIGLRVSKFGEIVVGPDAGLLKFRQQLAIVKSAEERFTSSLFEIKQILQADLFDAEVDEARELLKKGFLRAAGAVSGVVLEKHLKQTCENHNINISKKNPGIGDLNELLKSNSVVDVPQWRHISMLADIRNICDHNKSKEPTKEQVADLIDGTEKIIKTIS</sequence>
<keyword evidence="2" id="KW-1185">Reference proteome</keyword>
<organism evidence="1 2">
    <name type="scientific">Methylobacterium terricola</name>
    <dbReference type="NCBI Taxonomy" id="2583531"/>
    <lineage>
        <taxon>Bacteria</taxon>
        <taxon>Pseudomonadati</taxon>
        <taxon>Pseudomonadota</taxon>
        <taxon>Alphaproteobacteria</taxon>
        <taxon>Hyphomicrobiales</taxon>
        <taxon>Methylobacteriaceae</taxon>
        <taxon>Methylobacterium</taxon>
    </lineage>
</organism>
<protein>
    <submittedName>
        <fullName evidence="1">HEPN domain-containing protein</fullName>
    </submittedName>
</protein>
<evidence type="ECO:0000313" key="2">
    <source>
        <dbReference type="Proteomes" id="UP000305267"/>
    </source>
</evidence>
<reference evidence="1 2" key="1">
    <citation type="submission" date="2019-06" db="EMBL/GenBank/DDBJ databases">
        <title>Genome of Methylobacterium sp. 17Sr1-39.</title>
        <authorList>
            <person name="Seo T."/>
        </authorList>
    </citation>
    <scope>NUCLEOTIDE SEQUENCE [LARGE SCALE GENOMIC DNA]</scope>
    <source>
        <strain evidence="1 2">17Sr1-39</strain>
    </source>
</reference>
<proteinExistence type="predicted"/>
<dbReference type="RefSeq" id="WP_139036627.1">
    <property type="nucleotide sequence ID" value="NZ_VDDA01000006.1"/>
</dbReference>
<dbReference type="Proteomes" id="UP000305267">
    <property type="component" value="Unassembled WGS sequence"/>
</dbReference>
<evidence type="ECO:0000313" key="1">
    <source>
        <dbReference type="EMBL" id="TNC12267.1"/>
    </source>
</evidence>
<dbReference type="AlphaFoldDB" id="A0A5C4LGB8"/>
<dbReference type="OrthoDB" id="1435962at2"/>
<gene>
    <name evidence="1" type="ORF">FF100_15635</name>
</gene>
<name>A0A5C4LGB8_9HYPH</name>
<dbReference type="EMBL" id="VDDA01000006">
    <property type="protein sequence ID" value="TNC12267.1"/>
    <property type="molecule type" value="Genomic_DNA"/>
</dbReference>
<accession>A0A5C4LGB8</accession>
<comment type="caution">
    <text evidence="1">The sequence shown here is derived from an EMBL/GenBank/DDBJ whole genome shotgun (WGS) entry which is preliminary data.</text>
</comment>